<dbReference type="InterPro" id="IPR015069">
    <property type="entry name" value="2H-PEstase_DUF1868"/>
</dbReference>
<organism evidence="9 10">
    <name type="scientific">Cyberlindnera jadinii (strain ATCC 18201 / CBS 1600 / BCRC 20928 / JCM 3617 / NBRC 0987 / NRRL Y-1542)</name>
    <name type="common">Torula yeast</name>
    <name type="synonym">Candida utilis</name>
    <dbReference type="NCBI Taxonomy" id="983966"/>
    <lineage>
        <taxon>Eukaryota</taxon>
        <taxon>Fungi</taxon>
        <taxon>Dikarya</taxon>
        <taxon>Ascomycota</taxon>
        <taxon>Saccharomycotina</taxon>
        <taxon>Saccharomycetes</taxon>
        <taxon>Phaffomycetales</taxon>
        <taxon>Phaffomycetaceae</taxon>
        <taxon>Cyberlindnera</taxon>
    </lineage>
</organism>
<protein>
    <recommendedName>
        <fullName evidence="8">DUF1868 domain-containing protein</fullName>
    </recommendedName>
</protein>
<proteinExistence type="predicted"/>
<dbReference type="PANTHER" id="PTHR31668">
    <property type="entry name" value="GLUCOSE TRANSPORT TRANSCRIPTION REGULATOR RGT1-RELATED-RELATED"/>
    <property type="match status" value="1"/>
</dbReference>
<feature type="domain" description="DUF1868" evidence="8">
    <location>
        <begin position="13"/>
        <end position="75"/>
    </location>
</feature>
<dbReference type="InterPro" id="IPR009097">
    <property type="entry name" value="Cyclic_Pdiesterase"/>
</dbReference>
<dbReference type="PANTHER" id="PTHR31668:SF18">
    <property type="entry name" value="MALTOSE FERMENTATION REGULATORY PROTEIN MAL13-RELATED"/>
    <property type="match status" value="1"/>
</dbReference>
<dbReference type="STRING" id="983966.A0A1E4RW33"/>
<evidence type="ECO:0000313" key="10">
    <source>
        <dbReference type="Proteomes" id="UP000094389"/>
    </source>
</evidence>
<dbReference type="AlphaFoldDB" id="A0A1E4RW33"/>
<dbReference type="EMBL" id="KV453940">
    <property type="protein sequence ID" value="ODV71456.1"/>
    <property type="molecule type" value="Genomic_DNA"/>
</dbReference>
<keyword evidence="4" id="KW-0805">Transcription regulation</keyword>
<evidence type="ECO:0000256" key="7">
    <source>
        <dbReference type="ARBA" id="ARBA00023242"/>
    </source>
</evidence>
<dbReference type="Pfam" id="PF08975">
    <property type="entry name" value="2H-phosphodiest"/>
    <property type="match status" value="1"/>
</dbReference>
<dbReference type="InterPro" id="IPR050797">
    <property type="entry name" value="Carb_Metab_Trans_Reg"/>
</dbReference>
<dbReference type="GO" id="GO:0003677">
    <property type="term" value="F:DNA binding"/>
    <property type="evidence" value="ECO:0007669"/>
    <property type="project" value="UniProtKB-KW"/>
</dbReference>
<evidence type="ECO:0000259" key="8">
    <source>
        <dbReference type="Pfam" id="PF08975"/>
    </source>
</evidence>
<dbReference type="GO" id="GO:0005634">
    <property type="term" value="C:nucleus"/>
    <property type="evidence" value="ECO:0007669"/>
    <property type="project" value="UniProtKB-SubCell"/>
</dbReference>
<dbReference type="GeneID" id="30991617"/>
<reference evidence="9 10" key="1">
    <citation type="journal article" date="2016" name="Proc. Natl. Acad. Sci. U.S.A.">
        <title>Comparative genomics of biotechnologically important yeasts.</title>
        <authorList>
            <person name="Riley R."/>
            <person name="Haridas S."/>
            <person name="Wolfe K.H."/>
            <person name="Lopes M.R."/>
            <person name="Hittinger C.T."/>
            <person name="Goeker M."/>
            <person name="Salamov A.A."/>
            <person name="Wisecaver J.H."/>
            <person name="Long T.M."/>
            <person name="Calvey C.H."/>
            <person name="Aerts A.L."/>
            <person name="Barry K.W."/>
            <person name="Choi C."/>
            <person name="Clum A."/>
            <person name="Coughlan A.Y."/>
            <person name="Deshpande S."/>
            <person name="Douglass A.P."/>
            <person name="Hanson S.J."/>
            <person name="Klenk H.-P."/>
            <person name="LaButti K.M."/>
            <person name="Lapidus A."/>
            <person name="Lindquist E.A."/>
            <person name="Lipzen A.M."/>
            <person name="Meier-Kolthoff J.P."/>
            <person name="Ohm R.A."/>
            <person name="Otillar R.P."/>
            <person name="Pangilinan J.L."/>
            <person name="Peng Y."/>
            <person name="Rokas A."/>
            <person name="Rosa C.A."/>
            <person name="Scheuner C."/>
            <person name="Sibirny A.A."/>
            <person name="Slot J.C."/>
            <person name="Stielow J.B."/>
            <person name="Sun H."/>
            <person name="Kurtzman C.P."/>
            <person name="Blackwell M."/>
            <person name="Grigoriev I.V."/>
            <person name="Jeffries T.W."/>
        </authorList>
    </citation>
    <scope>NUCLEOTIDE SEQUENCE [LARGE SCALE GENOMIC DNA]</scope>
    <source>
        <strain evidence="10">ATCC 18201 / CBS 1600 / BCRC 20928 / JCM 3617 / NBRC 0987 / NRRL Y-1542</strain>
    </source>
</reference>
<dbReference type="RefSeq" id="XP_020068495.1">
    <property type="nucleotide sequence ID" value="XM_020217221.1"/>
</dbReference>
<evidence type="ECO:0000256" key="2">
    <source>
        <dbReference type="ARBA" id="ARBA00022723"/>
    </source>
</evidence>
<accession>A0A1E4RW33</accession>
<dbReference type="OrthoDB" id="2740448at2759"/>
<evidence type="ECO:0000256" key="6">
    <source>
        <dbReference type="ARBA" id="ARBA00023163"/>
    </source>
</evidence>
<dbReference type="CDD" id="cd12148">
    <property type="entry name" value="fungal_TF_MHR"/>
    <property type="match status" value="1"/>
</dbReference>
<keyword evidence="7" id="KW-0539">Nucleus</keyword>
<dbReference type="Proteomes" id="UP000094389">
    <property type="component" value="Unassembled WGS sequence"/>
</dbReference>
<dbReference type="GO" id="GO:0046872">
    <property type="term" value="F:metal ion binding"/>
    <property type="evidence" value="ECO:0007669"/>
    <property type="project" value="UniProtKB-KW"/>
</dbReference>
<keyword evidence="6" id="KW-0804">Transcription</keyword>
<evidence type="ECO:0000256" key="3">
    <source>
        <dbReference type="ARBA" id="ARBA00022833"/>
    </source>
</evidence>
<keyword evidence="2" id="KW-0479">Metal-binding</keyword>
<dbReference type="Gene3D" id="3.90.1140.10">
    <property type="entry name" value="Cyclic phosphodiesterase"/>
    <property type="match status" value="1"/>
</dbReference>
<keyword evidence="10" id="KW-1185">Reference proteome</keyword>
<name>A0A1E4RW33_CYBJN</name>
<sequence length="743" mass="85269">MTQSPGLSVDGEKFHSNGQPKLFKGTTLVCHIPREDGMFQKLLDVYRHLIGCKYTDKLCLLPTSSYHITIIGTSNRRVIPQKVITEDIDGGDDTIFEKVYQQLQNVPGLLDFEFPLSFKAVGFVFSGNTLSLRMEPLYHQKTSLEILRSQISDVLGLKEEHGYYYHITLAYFVEQFDESDRSEFLKGLPQLNKLVEGSIVSFNQMEFCTFQDMFDFNIKHFDRLCGDERGKLKSGPKPKNPGRSDEIYGKIPFEELAHCIRAFNTHMYVFFPVVSSDELISRIFSFCKTDPTSNLQLIALNEESALTYALCCSISAVVCVHFQRTASYSPKPLTSCSSSAKYVDEARQVVHEFGLDMNPTMETALMQFFLHVYYSSSKQSLKKGIICLRDAISIIQLFGLHCETTYSFLPRNQAHLWRKIYYMILITERFQCFRLQCYQIKFDALLQASINFPTVEDDKHPDVLIGFVQLAQLFSAADIFFLSVVYGTVTVLHPELDKEMSLIQNIYNKHTRCYLTKSSMVKFQSNLLESLRMLDQVKDQSQLVNILLTKAWLQSLGWSASLNEKYIEEEANEACLRSTFPQDIATNFLRDTCSLPESAFTMNGPGICLKMLQLVDSLQSRITETPDQWDDWMLLHDRLFSLTQKIEKYKWPGYQIPDKLFLNIQTFEQSRSIPGSLLFLEESSVDKSNERFGNRTITHSNTVKIGLLVLAEEDMTLMTQRTKNIRAQGVAHDLEAQFRRVSQ</sequence>
<evidence type="ECO:0000256" key="4">
    <source>
        <dbReference type="ARBA" id="ARBA00023015"/>
    </source>
</evidence>
<keyword evidence="3" id="KW-0862">Zinc</keyword>
<evidence type="ECO:0000256" key="5">
    <source>
        <dbReference type="ARBA" id="ARBA00023125"/>
    </source>
</evidence>
<evidence type="ECO:0000313" key="9">
    <source>
        <dbReference type="EMBL" id="ODV71456.1"/>
    </source>
</evidence>
<keyword evidence="5" id="KW-0238">DNA-binding</keyword>
<comment type="subcellular location">
    <subcellularLocation>
        <location evidence="1">Nucleus</location>
    </subcellularLocation>
</comment>
<evidence type="ECO:0000256" key="1">
    <source>
        <dbReference type="ARBA" id="ARBA00004123"/>
    </source>
</evidence>
<dbReference type="SUPFAM" id="SSF55144">
    <property type="entry name" value="LigT-like"/>
    <property type="match status" value="1"/>
</dbReference>
<gene>
    <name evidence="9" type="ORF">CYBJADRAFT_186570</name>
</gene>